<evidence type="ECO:0000256" key="5">
    <source>
        <dbReference type="SAM" id="MobiDB-lite"/>
    </source>
</evidence>
<dbReference type="AlphaFoldDB" id="A0A1G4Y7I6"/>
<feature type="domain" description="ABC transporter" evidence="6">
    <location>
        <begin position="280"/>
        <end position="523"/>
    </location>
</feature>
<dbReference type="OrthoDB" id="39350at2"/>
<keyword evidence="4 7" id="KW-0067">ATP-binding</keyword>
<dbReference type="Gene3D" id="3.40.50.300">
    <property type="entry name" value="P-loop containing nucleotide triphosphate hydrolases"/>
    <property type="match status" value="2"/>
</dbReference>
<feature type="region of interest" description="Disordered" evidence="5">
    <location>
        <begin position="262"/>
        <end position="282"/>
    </location>
</feature>
<keyword evidence="3" id="KW-0547">Nucleotide-binding</keyword>
<dbReference type="SMART" id="SM00382">
    <property type="entry name" value="AAA"/>
    <property type="match status" value="2"/>
</dbReference>
<dbReference type="STRING" id="1960309.SAMN03159343_2049"/>
<accession>A0A1G4Y7I6</accession>
<evidence type="ECO:0000256" key="3">
    <source>
        <dbReference type="ARBA" id="ARBA00022741"/>
    </source>
</evidence>
<dbReference type="Proteomes" id="UP000198981">
    <property type="component" value="Unassembled WGS sequence"/>
</dbReference>
<evidence type="ECO:0000256" key="1">
    <source>
        <dbReference type="ARBA" id="ARBA00022448"/>
    </source>
</evidence>
<proteinExistence type="predicted"/>
<dbReference type="GO" id="GO:0016887">
    <property type="term" value="F:ATP hydrolysis activity"/>
    <property type="evidence" value="ECO:0007669"/>
    <property type="project" value="InterPro"/>
</dbReference>
<feature type="domain" description="ABC transporter" evidence="6">
    <location>
        <begin position="4"/>
        <end position="236"/>
    </location>
</feature>
<name>A0A1G4Y7I6_9ACTN</name>
<dbReference type="GO" id="GO:0005524">
    <property type="term" value="F:ATP binding"/>
    <property type="evidence" value="ECO:0007669"/>
    <property type="project" value="UniProtKB-KW"/>
</dbReference>
<evidence type="ECO:0000259" key="6">
    <source>
        <dbReference type="PROSITE" id="PS50893"/>
    </source>
</evidence>
<sequence>MDLLQVDGLAKAYGSRRVLQDVSFSVAAGEVVGLVGANGAGKSTLGDVVAGRYAPDAGRMTVLGHPYAPLSAADARHLGVGAVEQLVRLDPELTVARAVCRDTELAGAPDSRVRARARAVLADVGLDLDPDQLVADVPRFVHGLVEAARVLAEDTRLVVMDEVSAALTPSEVEGLHAIARRLRSQGRGVLYISHRLPEMLAVVDRVLVLREGRIALDAPAASLEPAGLAVATLDGAVPAARPQSLPWGTSSAAPVVIPQARPAPEDSPAVVVPATTTRPEPSSDVALEVRNLRVPGSSAGIDLRLRRGEVLGLTGRRRSGLQEIAGALTGELPAQCDGVAVRGQERPVPAQPGSAPLRLAAYRPDDDAYGMDPGETIARTLTSQEWGRPEDLRSEIATLRGVIDTVHRMNVRTTSIRTVFGALSGGDQHKLALARWMAATEGDVVVVHEPTRGLDLRSRREVRRLLDDVTAHGRSVVVVSVDPDELTDVCDRIGVVADGRVEEWLDTHEMTLPDVRARILGAVATPA</sequence>
<keyword evidence="1" id="KW-0813">Transport</keyword>
<gene>
    <name evidence="7" type="ORF">SAMN03159343_2049</name>
</gene>
<evidence type="ECO:0000313" key="7">
    <source>
        <dbReference type="EMBL" id="SCX48818.1"/>
    </source>
</evidence>
<evidence type="ECO:0000313" key="8">
    <source>
        <dbReference type="Proteomes" id="UP000198981"/>
    </source>
</evidence>
<dbReference type="InterPro" id="IPR003439">
    <property type="entry name" value="ABC_transporter-like_ATP-bd"/>
</dbReference>
<keyword evidence="8" id="KW-1185">Reference proteome</keyword>
<dbReference type="EMBL" id="FMUH01000003">
    <property type="protein sequence ID" value="SCX48818.1"/>
    <property type="molecule type" value="Genomic_DNA"/>
</dbReference>
<organism evidence="7 8">
    <name type="scientific">Klenkia marina</name>
    <dbReference type="NCBI Taxonomy" id="1960309"/>
    <lineage>
        <taxon>Bacteria</taxon>
        <taxon>Bacillati</taxon>
        <taxon>Actinomycetota</taxon>
        <taxon>Actinomycetes</taxon>
        <taxon>Geodermatophilales</taxon>
        <taxon>Geodermatophilaceae</taxon>
        <taxon>Klenkia</taxon>
    </lineage>
</organism>
<dbReference type="InterPro" id="IPR003593">
    <property type="entry name" value="AAA+_ATPase"/>
</dbReference>
<evidence type="ECO:0000256" key="4">
    <source>
        <dbReference type="ARBA" id="ARBA00022840"/>
    </source>
</evidence>
<dbReference type="Pfam" id="PF00005">
    <property type="entry name" value="ABC_tran"/>
    <property type="match status" value="2"/>
</dbReference>
<reference evidence="8" key="1">
    <citation type="submission" date="2016-10" db="EMBL/GenBank/DDBJ databases">
        <authorList>
            <person name="Varghese N."/>
            <person name="Submissions S."/>
        </authorList>
    </citation>
    <scope>NUCLEOTIDE SEQUENCE [LARGE SCALE GENOMIC DNA]</scope>
    <source>
        <strain evidence="8">DSM 45722</strain>
    </source>
</reference>
<dbReference type="PROSITE" id="PS50893">
    <property type="entry name" value="ABC_TRANSPORTER_2"/>
    <property type="match status" value="2"/>
</dbReference>
<dbReference type="CDD" id="cd03216">
    <property type="entry name" value="ABC_Carb_Monos_I"/>
    <property type="match status" value="1"/>
</dbReference>
<dbReference type="PANTHER" id="PTHR43790:SF9">
    <property type="entry name" value="GALACTOFURANOSE TRANSPORTER ATP-BINDING PROTEIN YTFR"/>
    <property type="match status" value="1"/>
</dbReference>
<dbReference type="SUPFAM" id="SSF52540">
    <property type="entry name" value="P-loop containing nucleoside triphosphate hydrolases"/>
    <property type="match status" value="2"/>
</dbReference>
<evidence type="ECO:0000256" key="2">
    <source>
        <dbReference type="ARBA" id="ARBA00022737"/>
    </source>
</evidence>
<dbReference type="InterPro" id="IPR050107">
    <property type="entry name" value="ABC_carbohydrate_import_ATPase"/>
</dbReference>
<dbReference type="RefSeq" id="WP_092803440.1">
    <property type="nucleotide sequence ID" value="NZ_FMUH01000003.1"/>
</dbReference>
<dbReference type="InterPro" id="IPR027417">
    <property type="entry name" value="P-loop_NTPase"/>
</dbReference>
<protein>
    <submittedName>
        <fullName evidence="7">Ribose transport system ATP-binding protein</fullName>
    </submittedName>
</protein>
<dbReference type="PANTHER" id="PTHR43790">
    <property type="entry name" value="CARBOHYDRATE TRANSPORT ATP-BINDING PROTEIN MG119-RELATED"/>
    <property type="match status" value="1"/>
</dbReference>
<keyword evidence="2" id="KW-0677">Repeat</keyword>